<dbReference type="CDD" id="cd07773">
    <property type="entry name" value="ASKHA_NBD_FGGY_FK"/>
    <property type="match status" value="1"/>
</dbReference>
<evidence type="ECO:0000256" key="1">
    <source>
        <dbReference type="ARBA" id="ARBA00022679"/>
    </source>
</evidence>
<dbReference type="InterPro" id="IPR018484">
    <property type="entry name" value="FGGY_N"/>
</dbReference>
<dbReference type="InterPro" id="IPR018485">
    <property type="entry name" value="FGGY_C"/>
</dbReference>
<dbReference type="Pfam" id="PF00370">
    <property type="entry name" value="FGGY_N"/>
    <property type="match status" value="1"/>
</dbReference>
<dbReference type="PANTHER" id="PTHR43095">
    <property type="entry name" value="SUGAR KINASE"/>
    <property type="match status" value="1"/>
</dbReference>
<dbReference type="InterPro" id="IPR043129">
    <property type="entry name" value="ATPase_NBD"/>
</dbReference>
<evidence type="ECO:0000256" key="2">
    <source>
        <dbReference type="ARBA" id="ARBA00022777"/>
    </source>
</evidence>
<name>A0A644XYF2_9ZZZZ</name>
<accession>A0A644XYF2</accession>
<proteinExistence type="predicted"/>
<dbReference type="InterPro" id="IPR000577">
    <property type="entry name" value="Carb_kinase_FGGY"/>
</dbReference>
<evidence type="ECO:0000259" key="4">
    <source>
        <dbReference type="Pfam" id="PF02782"/>
    </source>
</evidence>
<dbReference type="PROSITE" id="PS00933">
    <property type="entry name" value="FGGY_KINASES_1"/>
    <property type="match status" value="1"/>
</dbReference>
<keyword evidence="2 5" id="KW-0418">Kinase</keyword>
<evidence type="ECO:0000313" key="5">
    <source>
        <dbReference type="EMBL" id="MPM20818.1"/>
    </source>
</evidence>
<keyword evidence="1 5" id="KW-0808">Transferase</keyword>
<organism evidence="5">
    <name type="scientific">bioreactor metagenome</name>
    <dbReference type="NCBI Taxonomy" id="1076179"/>
    <lineage>
        <taxon>unclassified sequences</taxon>
        <taxon>metagenomes</taxon>
        <taxon>ecological metagenomes</taxon>
    </lineage>
</organism>
<dbReference type="InterPro" id="IPR050406">
    <property type="entry name" value="FGGY_Carb_Kinase"/>
</dbReference>
<dbReference type="InterPro" id="IPR018483">
    <property type="entry name" value="Carb_kinase_FGGY_CS"/>
</dbReference>
<gene>
    <name evidence="5" type="primary">xylB_16</name>
    <name evidence="5" type="ORF">SDC9_67254</name>
</gene>
<evidence type="ECO:0000259" key="3">
    <source>
        <dbReference type="Pfam" id="PF00370"/>
    </source>
</evidence>
<dbReference type="Pfam" id="PF02782">
    <property type="entry name" value="FGGY_C"/>
    <property type="match status" value="1"/>
</dbReference>
<dbReference type="PIRSF" id="PIRSF000538">
    <property type="entry name" value="GlpK"/>
    <property type="match status" value="1"/>
</dbReference>
<dbReference type="EMBL" id="VSSQ01003464">
    <property type="protein sequence ID" value="MPM20818.1"/>
    <property type="molecule type" value="Genomic_DNA"/>
</dbReference>
<dbReference type="GO" id="GO:0004856">
    <property type="term" value="F:D-xylulokinase activity"/>
    <property type="evidence" value="ECO:0007669"/>
    <property type="project" value="UniProtKB-EC"/>
</dbReference>
<reference evidence="5" key="1">
    <citation type="submission" date="2019-08" db="EMBL/GenBank/DDBJ databases">
        <authorList>
            <person name="Kucharzyk K."/>
            <person name="Murdoch R.W."/>
            <person name="Higgins S."/>
            <person name="Loffler F."/>
        </authorList>
    </citation>
    <scope>NUCLEOTIDE SEQUENCE</scope>
</reference>
<dbReference type="Gene3D" id="3.30.420.40">
    <property type="match status" value="2"/>
</dbReference>
<sequence>MKYFLTFDIGTTSVKTCVFDESLTMRGHANEEYLLLAEKPGYVELPAETYWQAVLSGAKSAVARAGIDPKDIVSISATTQGETFIPIGPDGAPLRNAIVWLDERADEQAKRLAQTFDAARFYRETGLPELSGYTPVSKLLWVKENEPELYEKTVKFLLLEDYILYRLTGKFVTEKALACSTGWFHFSGDCYWQEILDAAGLDADKLPELLECGQIVTGGVLPEVRAQLGLSDSVAVVTGAMDQTAGAVGAGNVVPGLVTETTGTALCVVATLDQPDLDHPARVTLYRHIERGKYLMITIAMSAGMFLKWFKDNFCELESQQAEREGKSVYALFDQIVEATEPGANGLIAYPYLNGSLQPHNDPNARAIFFGAGLDSKKQHFLRAIFESIAFLLRENVELVEQVNRIEIKEIRSLGGGSKSDIWRQIKADVTQRPIASLAESECTSLGAAILAAVALGYYPDAKTAAEQANRIVNWKQPDAALAACYDALYQKYCALYPRLKDLF</sequence>
<feature type="domain" description="Carbohydrate kinase FGGY C-terminal" evidence="4">
    <location>
        <begin position="261"/>
        <end position="456"/>
    </location>
</feature>
<protein>
    <submittedName>
        <fullName evidence="5">Xylulose kinase</fullName>
        <ecNumber evidence="5">2.7.1.17</ecNumber>
    </submittedName>
</protein>
<feature type="domain" description="Carbohydrate kinase FGGY N-terminal" evidence="3">
    <location>
        <begin position="3"/>
        <end position="249"/>
    </location>
</feature>
<dbReference type="AlphaFoldDB" id="A0A644XYF2"/>
<comment type="caution">
    <text evidence="5">The sequence shown here is derived from an EMBL/GenBank/DDBJ whole genome shotgun (WGS) entry which is preliminary data.</text>
</comment>
<dbReference type="PANTHER" id="PTHR43095:SF5">
    <property type="entry name" value="XYLULOSE KINASE"/>
    <property type="match status" value="1"/>
</dbReference>
<dbReference type="EC" id="2.7.1.17" evidence="5"/>
<dbReference type="SUPFAM" id="SSF53067">
    <property type="entry name" value="Actin-like ATPase domain"/>
    <property type="match status" value="2"/>
</dbReference>